<keyword evidence="5" id="KW-1185">Reference proteome</keyword>
<dbReference type="Pfam" id="PF00534">
    <property type="entry name" value="Glycos_transf_1"/>
    <property type="match status" value="1"/>
</dbReference>
<dbReference type="PANTHER" id="PTHR47252">
    <property type="entry name" value="GLYCOSYLTRANSFERASE"/>
    <property type="match status" value="1"/>
</dbReference>
<evidence type="ECO:0000256" key="1">
    <source>
        <dbReference type="ARBA" id="ARBA00022676"/>
    </source>
</evidence>
<feature type="transmembrane region" description="Helical" evidence="2">
    <location>
        <begin position="20"/>
        <end position="38"/>
    </location>
</feature>
<evidence type="ECO:0000313" key="4">
    <source>
        <dbReference type="EnsemblPlants" id="Pp3c9_7950V3.2"/>
    </source>
</evidence>
<accession>A0A7I4EM83</accession>
<dbReference type="GO" id="GO:0016757">
    <property type="term" value="F:glycosyltransferase activity"/>
    <property type="evidence" value="ECO:0007669"/>
    <property type="project" value="UniProtKB-KW"/>
</dbReference>
<dbReference type="Gene3D" id="3.40.50.2000">
    <property type="entry name" value="Glycogen Phosphorylase B"/>
    <property type="match status" value="2"/>
</dbReference>
<reference evidence="4" key="3">
    <citation type="submission" date="2020-12" db="UniProtKB">
        <authorList>
            <consortium name="EnsemblPlants"/>
        </authorList>
    </citation>
    <scope>IDENTIFICATION</scope>
</reference>
<keyword evidence="2" id="KW-1133">Transmembrane helix</keyword>
<dbReference type="FunCoup" id="A0A7I4EM83">
    <property type="interactions" value="849"/>
</dbReference>
<dbReference type="InParanoid" id="A0A7I4EM83"/>
<dbReference type="Gramene" id="Pp3c9_7950V3.2">
    <property type="protein sequence ID" value="Pp3c9_7950V3.2"/>
    <property type="gene ID" value="Pp3c9_7950"/>
</dbReference>
<dbReference type="Proteomes" id="UP000006727">
    <property type="component" value="Chromosome 9"/>
</dbReference>
<evidence type="ECO:0000259" key="3">
    <source>
        <dbReference type="Pfam" id="PF00534"/>
    </source>
</evidence>
<dbReference type="PANTHER" id="PTHR47252:SF4">
    <property type="entry name" value="GLYCOSYLTRANSFERASE"/>
    <property type="match status" value="1"/>
</dbReference>
<dbReference type="EMBL" id="ABEU02000009">
    <property type="status" value="NOT_ANNOTATED_CDS"/>
    <property type="molecule type" value="Genomic_DNA"/>
</dbReference>
<reference evidence="4 5" key="1">
    <citation type="journal article" date="2008" name="Science">
        <title>The Physcomitrella genome reveals evolutionary insights into the conquest of land by plants.</title>
        <authorList>
            <person name="Rensing S."/>
            <person name="Lang D."/>
            <person name="Zimmer A."/>
            <person name="Terry A."/>
            <person name="Salamov A."/>
            <person name="Shapiro H."/>
            <person name="Nishiyama T."/>
            <person name="Perroud P.-F."/>
            <person name="Lindquist E."/>
            <person name="Kamisugi Y."/>
            <person name="Tanahashi T."/>
            <person name="Sakakibara K."/>
            <person name="Fujita T."/>
            <person name="Oishi K."/>
            <person name="Shin-I T."/>
            <person name="Kuroki Y."/>
            <person name="Toyoda A."/>
            <person name="Suzuki Y."/>
            <person name="Hashimoto A."/>
            <person name="Yamaguchi K."/>
            <person name="Sugano A."/>
            <person name="Kohara Y."/>
            <person name="Fujiyama A."/>
            <person name="Anterola A."/>
            <person name="Aoki S."/>
            <person name="Ashton N."/>
            <person name="Barbazuk W.B."/>
            <person name="Barker E."/>
            <person name="Bennetzen J."/>
            <person name="Bezanilla M."/>
            <person name="Blankenship R."/>
            <person name="Cho S.H."/>
            <person name="Dutcher S."/>
            <person name="Estelle M."/>
            <person name="Fawcett J.A."/>
            <person name="Gundlach H."/>
            <person name="Hanada K."/>
            <person name="Heyl A."/>
            <person name="Hicks K.A."/>
            <person name="Hugh J."/>
            <person name="Lohr M."/>
            <person name="Mayer K."/>
            <person name="Melkozernov A."/>
            <person name="Murata T."/>
            <person name="Nelson D."/>
            <person name="Pils B."/>
            <person name="Prigge M."/>
            <person name="Reiss B."/>
            <person name="Renner T."/>
            <person name="Rombauts S."/>
            <person name="Rushton P."/>
            <person name="Sanderfoot A."/>
            <person name="Schween G."/>
            <person name="Shiu S.-H."/>
            <person name="Stueber K."/>
            <person name="Theodoulou F.L."/>
            <person name="Tu H."/>
            <person name="Van de Peer Y."/>
            <person name="Verrier P.J."/>
            <person name="Waters E."/>
            <person name="Wood A."/>
            <person name="Yang L."/>
            <person name="Cove D."/>
            <person name="Cuming A."/>
            <person name="Hasebe M."/>
            <person name="Lucas S."/>
            <person name="Mishler D.B."/>
            <person name="Reski R."/>
            <person name="Grigoriev I."/>
            <person name="Quatrano R.S."/>
            <person name="Boore J.L."/>
        </authorList>
    </citation>
    <scope>NUCLEOTIDE SEQUENCE [LARGE SCALE GENOMIC DNA]</scope>
    <source>
        <strain evidence="4 5">cv. Gransden 2004</strain>
    </source>
</reference>
<feature type="transmembrane region" description="Helical" evidence="2">
    <location>
        <begin position="112"/>
        <end position="134"/>
    </location>
</feature>
<keyword evidence="1" id="KW-0808">Transferase</keyword>
<dbReference type="CDD" id="cd03801">
    <property type="entry name" value="GT4_PimA-like"/>
    <property type="match status" value="1"/>
</dbReference>
<reference evidence="4 5" key="2">
    <citation type="journal article" date="2018" name="Plant J.">
        <title>The Physcomitrella patens chromosome-scale assembly reveals moss genome structure and evolution.</title>
        <authorList>
            <person name="Lang D."/>
            <person name="Ullrich K.K."/>
            <person name="Murat F."/>
            <person name="Fuchs J."/>
            <person name="Jenkins J."/>
            <person name="Haas F.B."/>
            <person name="Piednoel M."/>
            <person name="Gundlach H."/>
            <person name="Van Bel M."/>
            <person name="Meyberg R."/>
            <person name="Vives C."/>
            <person name="Morata J."/>
            <person name="Symeonidi A."/>
            <person name="Hiss M."/>
            <person name="Muchero W."/>
            <person name="Kamisugi Y."/>
            <person name="Saleh O."/>
            <person name="Blanc G."/>
            <person name="Decker E.L."/>
            <person name="van Gessel N."/>
            <person name="Grimwood J."/>
            <person name="Hayes R.D."/>
            <person name="Graham S.W."/>
            <person name="Gunter L.E."/>
            <person name="McDaniel S.F."/>
            <person name="Hoernstein S.N.W."/>
            <person name="Larsson A."/>
            <person name="Li F.W."/>
            <person name="Perroud P.F."/>
            <person name="Phillips J."/>
            <person name="Ranjan P."/>
            <person name="Rokshar D.S."/>
            <person name="Rothfels C.J."/>
            <person name="Schneider L."/>
            <person name="Shu S."/>
            <person name="Stevenson D.W."/>
            <person name="Thummler F."/>
            <person name="Tillich M."/>
            <person name="Villarreal Aguilar J.C."/>
            <person name="Widiez T."/>
            <person name="Wong G.K."/>
            <person name="Wymore A."/>
            <person name="Zhang Y."/>
            <person name="Zimmer A.D."/>
            <person name="Quatrano R.S."/>
            <person name="Mayer K.F.X."/>
            <person name="Goodstein D."/>
            <person name="Casacuberta J.M."/>
            <person name="Vandepoele K."/>
            <person name="Reski R."/>
            <person name="Cuming A.C."/>
            <person name="Tuskan G.A."/>
            <person name="Maumus F."/>
            <person name="Salse J."/>
            <person name="Schmutz J."/>
            <person name="Rensing S.A."/>
        </authorList>
    </citation>
    <scope>NUCLEOTIDE SEQUENCE [LARGE SCALE GENOMIC DNA]</scope>
    <source>
        <strain evidence="4 5">cv. Gransden 2004</strain>
    </source>
</reference>
<dbReference type="SUPFAM" id="SSF53756">
    <property type="entry name" value="UDP-Glycosyltransferase/glycogen phosphorylase"/>
    <property type="match status" value="1"/>
</dbReference>
<dbReference type="InterPro" id="IPR041693">
    <property type="entry name" value="Glyco_trans_4_5"/>
</dbReference>
<dbReference type="Pfam" id="PF16994">
    <property type="entry name" value="Glyco_trans_4_5"/>
    <property type="match status" value="1"/>
</dbReference>
<evidence type="ECO:0000256" key="2">
    <source>
        <dbReference type="SAM" id="Phobius"/>
    </source>
</evidence>
<dbReference type="EnsemblPlants" id="Pp3c9_7950V3.2">
    <property type="protein sequence ID" value="Pp3c9_7950V3.2"/>
    <property type="gene ID" value="Pp3c9_7950"/>
</dbReference>
<dbReference type="AlphaFoldDB" id="A0A7I4EM83"/>
<proteinExistence type="predicted"/>
<name>A0A7I4EM83_PHYPA</name>
<organism evidence="4 5">
    <name type="scientific">Physcomitrium patens</name>
    <name type="common">Spreading-leaved earth moss</name>
    <name type="synonym">Physcomitrella patens</name>
    <dbReference type="NCBI Taxonomy" id="3218"/>
    <lineage>
        <taxon>Eukaryota</taxon>
        <taxon>Viridiplantae</taxon>
        <taxon>Streptophyta</taxon>
        <taxon>Embryophyta</taxon>
        <taxon>Bryophyta</taxon>
        <taxon>Bryophytina</taxon>
        <taxon>Bryopsida</taxon>
        <taxon>Funariidae</taxon>
        <taxon>Funariales</taxon>
        <taxon>Funariaceae</taxon>
        <taxon>Physcomitrium</taxon>
    </lineage>
</organism>
<dbReference type="InterPro" id="IPR001296">
    <property type="entry name" value="Glyco_trans_1"/>
</dbReference>
<keyword evidence="2" id="KW-0812">Transmembrane</keyword>
<feature type="domain" description="Glycosyl transferase family 1" evidence="3">
    <location>
        <begin position="345"/>
        <end position="455"/>
    </location>
</feature>
<protein>
    <recommendedName>
        <fullName evidence="3">Glycosyl transferase family 1 domain-containing protein</fullName>
    </recommendedName>
</protein>
<keyword evidence="2" id="KW-0472">Membrane</keyword>
<keyword evidence="1" id="KW-0328">Glycosyltransferase</keyword>
<sequence length="535" mass="60114">MEGVNVFLSNLWALQERRYAVVYVAVTKFVRTMLRLILLSTPRYFWAQQDCAVAYKLETPAVSKANRLSWFRYSWVSKILGSVPGPIFRVSAPSMEKQETQKRPRRACSFRIILRCGIMLVCLILASYVLGVIFKLSGDHGNTFHDFVNQPNSTKVVSEYSSSLPKPPGLNFMEGGPLLLMELGHILRRSGAFVYWVTGNKKENTSDPVVVFLEEKLLNHGLQVIPARGTRTVSALTTADLVILNTAVAGKWVSSAFKADIKKLLAKTLWWIHEMRGHYFAPEYVKFLPEVAGVITDSHATADYWRTRTRDRLRMTLPKMHVVHLGNSQQLMLDAEDAVGRASMRQRVRQIVGIFENDIVFAMINSVSRGKGQDLFLRAFVEGVNLVKKTNMVQQTVFSVHALVVGGDHAAPPYQSMLHKFVEENGLQSTVHFVKKTMDVVPYLAAADVLVQNSQGTAAGGTLEIVMNGTTGRLHPVGKDGVHILAKNMRDLILDKSLRIRMGSRGYERVKQQFLESHMCERLGRVFRTVLPRTA</sequence>
<evidence type="ECO:0000313" key="5">
    <source>
        <dbReference type="Proteomes" id="UP000006727"/>
    </source>
</evidence>